<accession>A0A9N9A5Q4</accession>
<reference evidence="3" key="1">
    <citation type="submission" date="2021-06" db="EMBL/GenBank/DDBJ databases">
        <authorList>
            <person name="Kallberg Y."/>
            <person name="Tangrot J."/>
            <person name="Rosling A."/>
        </authorList>
    </citation>
    <scope>NUCLEOTIDE SEQUENCE</scope>
    <source>
        <strain evidence="3">BR232B</strain>
    </source>
</reference>
<dbReference type="InterPro" id="IPR003124">
    <property type="entry name" value="WH2_dom"/>
</dbReference>
<feature type="region of interest" description="Disordered" evidence="1">
    <location>
        <begin position="200"/>
        <end position="280"/>
    </location>
</feature>
<name>A0A9N9A5Q4_9GLOM</name>
<sequence length="280" mass="29074">MTVNANFTFRKGNKSQSSGGRGALLADIQKGRKLKKATTNDRSAPAIEGKTSVGSSGGGRNGAGFALPPVPGGRRGGAPPTLPSRHTGKPLATALAAPPPVLPSRLHSSASTRSNKEVESISERIGRTLPTSRSSNSSSTPPLPARNTAPPIGKKPPPPPISKKPPLTLPKKSSVAVERTRPVSNAVKGDIIRNTTRISSTRSVVVTSQERSTTEGRWTFHPSSDFPPPSSFNSSVKTYPSGSSTGTTVPLDLSSLSLQGTPQRAPPPPPPFGLKPGGRR</sequence>
<feature type="compositionally biased region" description="Low complexity" evidence="1">
    <location>
        <begin position="127"/>
        <end position="140"/>
    </location>
</feature>
<dbReference type="Pfam" id="PF02205">
    <property type="entry name" value="WH2"/>
    <property type="match status" value="1"/>
</dbReference>
<dbReference type="OrthoDB" id="2430277at2759"/>
<evidence type="ECO:0000313" key="4">
    <source>
        <dbReference type="Proteomes" id="UP000789739"/>
    </source>
</evidence>
<feature type="compositionally biased region" description="Basic and acidic residues" evidence="1">
    <location>
        <begin position="114"/>
        <end position="126"/>
    </location>
</feature>
<dbReference type="PROSITE" id="PS51082">
    <property type="entry name" value="WH2"/>
    <property type="match status" value="1"/>
</dbReference>
<feature type="compositionally biased region" description="Polar residues" evidence="1">
    <location>
        <begin position="236"/>
        <end position="259"/>
    </location>
</feature>
<comment type="caution">
    <text evidence="3">The sequence shown here is derived from an EMBL/GenBank/DDBJ whole genome shotgun (WGS) entry which is preliminary data.</text>
</comment>
<gene>
    <name evidence="3" type="ORF">PBRASI_LOCUS3495</name>
</gene>
<keyword evidence="4" id="KW-1185">Reference proteome</keyword>
<dbReference type="Proteomes" id="UP000789739">
    <property type="component" value="Unassembled WGS sequence"/>
</dbReference>
<dbReference type="EMBL" id="CAJVPI010000318">
    <property type="protein sequence ID" value="CAG8518530.1"/>
    <property type="molecule type" value="Genomic_DNA"/>
</dbReference>
<feature type="compositionally biased region" description="Low complexity" evidence="1">
    <location>
        <begin position="200"/>
        <end position="211"/>
    </location>
</feature>
<feature type="domain" description="WH2" evidence="2">
    <location>
        <begin position="20"/>
        <end position="37"/>
    </location>
</feature>
<dbReference type="GO" id="GO:0003779">
    <property type="term" value="F:actin binding"/>
    <property type="evidence" value="ECO:0007669"/>
    <property type="project" value="InterPro"/>
</dbReference>
<protein>
    <submittedName>
        <fullName evidence="3">9797_t:CDS:1</fullName>
    </submittedName>
</protein>
<feature type="compositionally biased region" description="Pro residues" evidence="1">
    <location>
        <begin position="264"/>
        <end position="273"/>
    </location>
</feature>
<evidence type="ECO:0000313" key="3">
    <source>
        <dbReference type="EMBL" id="CAG8518530.1"/>
    </source>
</evidence>
<organism evidence="3 4">
    <name type="scientific">Paraglomus brasilianum</name>
    <dbReference type="NCBI Taxonomy" id="144538"/>
    <lineage>
        <taxon>Eukaryota</taxon>
        <taxon>Fungi</taxon>
        <taxon>Fungi incertae sedis</taxon>
        <taxon>Mucoromycota</taxon>
        <taxon>Glomeromycotina</taxon>
        <taxon>Glomeromycetes</taxon>
        <taxon>Paraglomerales</taxon>
        <taxon>Paraglomeraceae</taxon>
        <taxon>Paraglomus</taxon>
    </lineage>
</organism>
<feature type="compositionally biased region" description="Low complexity" evidence="1">
    <location>
        <begin position="164"/>
        <end position="173"/>
    </location>
</feature>
<proteinExistence type="predicted"/>
<evidence type="ECO:0000259" key="2">
    <source>
        <dbReference type="PROSITE" id="PS51082"/>
    </source>
</evidence>
<feature type="region of interest" description="Disordered" evidence="1">
    <location>
        <begin position="1"/>
        <end position="188"/>
    </location>
</feature>
<evidence type="ECO:0000256" key="1">
    <source>
        <dbReference type="SAM" id="MobiDB-lite"/>
    </source>
</evidence>
<feature type="compositionally biased region" description="Pro residues" evidence="1">
    <location>
        <begin position="153"/>
        <end position="163"/>
    </location>
</feature>
<dbReference type="AlphaFoldDB" id="A0A9N9A5Q4"/>